<dbReference type="EMBL" id="MJIL01000099">
    <property type="protein sequence ID" value="OLQ70079.1"/>
    <property type="molecule type" value="Genomic_DNA"/>
</dbReference>
<keyword evidence="3" id="KW-1185">Reference proteome</keyword>
<evidence type="ECO:0000256" key="1">
    <source>
        <dbReference type="SAM" id="SignalP"/>
    </source>
</evidence>
<feature type="chain" id="PRO_5012209559" description="PEGA domain-containing protein" evidence="1">
    <location>
        <begin position="20"/>
        <end position="319"/>
    </location>
</feature>
<evidence type="ECO:0008006" key="4">
    <source>
        <dbReference type="Google" id="ProtNLM"/>
    </source>
</evidence>
<feature type="signal peptide" evidence="1">
    <location>
        <begin position="1"/>
        <end position="19"/>
    </location>
</feature>
<name>A0A1Q9G769_9GAMM</name>
<protein>
    <recommendedName>
        <fullName evidence="4">PEGA domain-containing protein</fullName>
    </recommendedName>
</protein>
<proteinExistence type="predicted"/>
<dbReference type="RefSeq" id="WP_075768079.1">
    <property type="nucleotide sequence ID" value="NZ_MJIL01000099.1"/>
</dbReference>
<evidence type="ECO:0000313" key="3">
    <source>
        <dbReference type="Proteomes" id="UP000186905"/>
    </source>
</evidence>
<accession>A0A1Q9G769</accession>
<evidence type="ECO:0000313" key="2">
    <source>
        <dbReference type="EMBL" id="OLQ70079.1"/>
    </source>
</evidence>
<comment type="caution">
    <text evidence="2">The sequence shown here is derived from an EMBL/GenBank/DDBJ whole genome shotgun (WGS) entry which is preliminary data.</text>
</comment>
<dbReference type="Proteomes" id="UP000186905">
    <property type="component" value="Unassembled WGS sequence"/>
</dbReference>
<gene>
    <name evidence="2" type="ORF">BIT28_11135</name>
</gene>
<keyword evidence="1" id="KW-0732">Signal</keyword>
<sequence>MFKNAMLIAAISLSFASHANTLLTESEAEQVKQIKAKYSNTAELKELTKISSSIFTLTSRIEEQKTTIIKDKQLYQEYQRRLSEEMLSGTEEKTDYYFAEMKKTSKEIKLNQEQIQLNTAQIKKHNDRIILLNSALRESKKLYNDKLLDIRDSVVTRLKKEFANPIPVSVSGKLQCSPYQSIRACFESKQTTSKLINDAVETRFGQIEITSTTNNFKVDSALMDYDGNVEYKANFNLFVQYNEDIDAQVVKEVGVESFDIVLLSNKPASFYLDGLPVGKGQEVSVKVSKGKYAVLAKFEGHQESTIQDISMPVSLTYNF</sequence>
<dbReference type="OrthoDB" id="5810809at2"/>
<reference evidence="2 3" key="1">
    <citation type="submission" date="2016-09" db="EMBL/GenBank/DDBJ databases">
        <title>Photobacterium proteolyticum sp. nov. a protease producing bacterium isolated from ocean sediments of Laizhou Bay.</title>
        <authorList>
            <person name="Li Y."/>
        </authorList>
    </citation>
    <scope>NUCLEOTIDE SEQUENCE [LARGE SCALE GENOMIC DNA]</scope>
    <source>
        <strain evidence="2 3">13-12</strain>
    </source>
</reference>
<dbReference type="AlphaFoldDB" id="A0A1Q9G769"/>
<organism evidence="2 3">
    <name type="scientific">Photobacterium proteolyticum</name>
    <dbReference type="NCBI Taxonomy" id="1903952"/>
    <lineage>
        <taxon>Bacteria</taxon>
        <taxon>Pseudomonadati</taxon>
        <taxon>Pseudomonadota</taxon>
        <taxon>Gammaproteobacteria</taxon>
        <taxon>Vibrionales</taxon>
        <taxon>Vibrionaceae</taxon>
        <taxon>Photobacterium</taxon>
    </lineage>
</organism>